<sequence length="140" mass="15621">MTFDNNTPGSQWEHVGTLDTAQQSDLTKNLQVLLGHRRTAPRLPGFYLSGDPESAWVQAAKQDPTTQSAFWIAIDPWGTMRASIHGAPETYFVSNEMATVTRSLARRAPEPHPGLRVKPVMIGIKVKRNDNGLFTRQVHE</sequence>
<reference evidence="1 2" key="1">
    <citation type="submission" date="2016-01" db="EMBL/GenBank/DDBJ databases">
        <title>The new phylogeny of the genus Mycobacterium.</title>
        <authorList>
            <person name="Tarcisio F."/>
            <person name="Conor M."/>
            <person name="Antonella G."/>
            <person name="Elisabetta G."/>
            <person name="Giulia F.S."/>
            <person name="Sara T."/>
            <person name="Anna F."/>
            <person name="Clotilde B."/>
            <person name="Roberto B."/>
            <person name="Veronica D.S."/>
            <person name="Fabio R."/>
            <person name="Monica P."/>
            <person name="Olivier J."/>
            <person name="Enrico T."/>
            <person name="Nicola S."/>
        </authorList>
    </citation>
    <scope>NUCLEOTIDE SEQUENCE [LARGE SCALE GENOMIC DNA]</scope>
    <source>
        <strain evidence="1 2">ATCC 700010</strain>
    </source>
</reference>
<gene>
    <name evidence="1" type="ORF">AWC31_30120</name>
</gene>
<organism evidence="1 2">
    <name type="scientific">Mycolicibacterium wolinskyi</name>
    <dbReference type="NCBI Taxonomy" id="59750"/>
    <lineage>
        <taxon>Bacteria</taxon>
        <taxon>Bacillati</taxon>
        <taxon>Actinomycetota</taxon>
        <taxon>Actinomycetes</taxon>
        <taxon>Mycobacteriales</taxon>
        <taxon>Mycobacteriaceae</taxon>
        <taxon>Mycolicibacterium</taxon>
    </lineage>
</organism>
<dbReference type="RefSeq" id="WP_085145978.1">
    <property type="nucleotide sequence ID" value="NZ_JACKUA010000053.1"/>
</dbReference>
<dbReference type="Proteomes" id="UP000193964">
    <property type="component" value="Unassembled WGS sequence"/>
</dbReference>
<comment type="caution">
    <text evidence="1">The sequence shown here is derived from an EMBL/GenBank/DDBJ whole genome shotgun (WGS) entry which is preliminary data.</text>
</comment>
<dbReference type="EMBL" id="LQQA01000024">
    <property type="protein sequence ID" value="ORX13141.1"/>
    <property type="molecule type" value="Genomic_DNA"/>
</dbReference>
<proteinExistence type="predicted"/>
<dbReference type="AlphaFoldDB" id="A0A1X2F3Y1"/>
<name>A0A1X2F3Y1_9MYCO</name>
<evidence type="ECO:0000313" key="1">
    <source>
        <dbReference type="EMBL" id="ORX13141.1"/>
    </source>
</evidence>
<protein>
    <submittedName>
        <fullName evidence="1">Uncharacterized protein</fullName>
    </submittedName>
</protein>
<dbReference type="OrthoDB" id="4728175at2"/>
<evidence type="ECO:0000313" key="2">
    <source>
        <dbReference type="Proteomes" id="UP000193964"/>
    </source>
</evidence>
<accession>A0A1X2F3Y1</accession>